<feature type="domain" description="N-acetyltransferase" evidence="1">
    <location>
        <begin position="18"/>
        <end position="162"/>
    </location>
</feature>
<name>A0A5P9NR76_9GAMM</name>
<dbReference type="KEGG" id="halc:EY643_11820"/>
<dbReference type="AlphaFoldDB" id="A0A5P9NR76"/>
<dbReference type="CDD" id="cd04301">
    <property type="entry name" value="NAT_SF"/>
    <property type="match status" value="1"/>
</dbReference>
<dbReference type="OrthoDB" id="9127144at2"/>
<evidence type="ECO:0000313" key="3">
    <source>
        <dbReference type="Proteomes" id="UP000326287"/>
    </source>
</evidence>
<protein>
    <submittedName>
        <fullName evidence="2">GNAT family N-acetyltransferase</fullName>
    </submittedName>
</protein>
<dbReference type="GO" id="GO:0016747">
    <property type="term" value="F:acyltransferase activity, transferring groups other than amino-acyl groups"/>
    <property type="evidence" value="ECO:0007669"/>
    <property type="project" value="InterPro"/>
</dbReference>
<dbReference type="EMBL" id="CP036422">
    <property type="protein sequence ID" value="QFU77864.1"/>
    <property type="molecule type" value="Genomic_DNA"/>
</dbReference>
<reference evidence="2 3" key="1">
    <citation type="submission" date="2019-02" db="EMBL/GenBank/DDBJ databases">
        <authorList>
            <person name="Li S.-H."/>
        </authorList>
    </citation>
    <scope>NUCLEOTIDE SEQUENCE [LARGE SCALE GENOMIC DNA]</scope>
    <source>
        <strain evidence="2 3">IMCC14385</strain>
    </source>
</reference>
<evidence type="ECO:0000259" key="1">
    <source>
        <dbReference type="PROSITE" id="PS51186"/>
    </source>
</evidence>
<organism evidence="2 3">
    <name type="scientific">Halioglobus maricola</name>
    <dbReference type="NCBI Taxonomy" id="2601894"/>
    <lineage>
        <taxon>Bacteria</taxon>
        <taxon>Pseudomonadati</taxon>
        <taxon>Pseudomonadota</taxon>
        <taxon>Gammaproteobacteria</taxon>
        <taxon>Cellvibrionales</taxon>
        <taxon>Halieaceae</taxon>
        <taxon>Halioglobus</taxon>
    </lineage>
</organism>
<sequence length="162" mass="18382">MDELETQLDGHFGPYEAVTLREIDSTTVNGVCLLSELMQYPQSTFVAPNAYSLAQALFSDIAWYRAVYVGKAPVGFAMLEDDEQNQNYYLWRFMIAPQFQKFGYGRAAIECIIDYVKSRPGASELSLSYIPHEQGPAQFYRKLGFIETGEIDEGEVCMRLAF</sequence>
<accession>A0A5P9NR76</accession>
<dbReference type="InterPro" id="IPR016181">
    <property type="entry name" value="Acyl_CoA_acyltransferase"/>
</dbReference>
<dbReference type="Pfam" id="PF00583">
    <property type="entry name" value="Acetyltransf_1"/>
    <property type="match status" value="1"/>
</dbReference>
<evidence type="ECO:0000313" key="2">
    <source>
        <dbReference type="EMBL" id="QFU77864.1"/>
    </source>
</evidence>
<proteinExistence type="predicted"/>
<dbReference type="Proteomes" id="UP000326287">
    <property type="component" value="Chromosome"/>
</dbReference>
<dbReference type="SUPFAM" id="SSF55729">
    <property type="entry name" value="Acyl-CoA N-acyltransferases (Nat)"/>
    <property type="match status" value="1"/>
</dbReference>
<dbReference type="Gene3D" id="3.40.630.30">
    <property type="match status" value="1"/>
</dbReference>
<gene>
    <name evidence="2" type="ORF">EY643_11820</name>
</gene>
<dbReference type="PROSITE" id="PS51186">
    <property type="entry name" value="GNAT"/>
    <property type="match status" value="1"/>
</dbReference>
<keyword evidence="3" id="KW-1185">Reference proteome</keyword>
<keyword evidence="2" id="KW-0808">Transferase</keyword>
<dbReference type="InterPro" id="IPR000182">
    <property type="entry name" value="GNAT_dom"/>
</dbReference>